<dbReference type="Proteomes" id="UP000566819">
    <property type="component" value="Unassembled WGS sequence"/>
</dbReference>
<dbReference type="Pfam" id="PF20150">
    <property type="entry name" value="2EXR"/>
    <property type="match status" value="1"/>
</dbReference>
<sequence>MTSSNFPPIKAKFCHKFCRKFCKLSRTRRQRKSKRPVQNSITALPPHCYPFLEPHCSQLGAMTLRTVLILFSNFTIGAFRQRSRSSLPKSNYEPAHRPVEIAERQDSSQLGDRCRIPADQQHETAVESINELSDLAQEVLKTPDILEKFIVSTKLPAELRLMIWRLSLPAPRHIFLGYECHSVGYLY</sequence>
<dbReference type="InterPro" id="IPR045518">
    <property type="entry name" value="2EXR"/>
</dbReference>
<reference evidence="3 4" key="1">
    <citation type="submission" date="2020-03" db="EMBL/GenBank/DDBJ databases">
        <title>Draft Genome Sequence of Cudoniella acicularis.</title>
        <authorList>
            <person name="Buettner E."/>
            <person name="Kellner H."/>
        </authorList>
    </citation>
    <scope>NUCLEOTIDE SEQUENCE [LARGE SCALE GENOMIC DNA]</scope>
    <source>
        <strain evidence="3 4">DSM 108380</strain>
    </source>
</reference>
<comment type="caution">
    <text evidence="3">The sequence shown here is derived from an EMBL/GenBank/DDBJ whole genome shotgun (WGS) entry which is preliminary data.</text>
</comment>
<proteinExistence type="predicted"/>
<evidence type="ECO:0000259" key="2">
    <source>
        <dbReference type="Pfam" id="PF20150"/>
    </source>
</evidence>
<feature type="compositionally biased region" description="Basic and acidic residues" evidence="1">
    <location>
        <begin position="94"/>
        <end position="105"/>
    </location>
</feature>
<accession>A0A8H4W0K5</accession>
<feature type="domain" description="2EXR" evidence="2">
    <location>
        <begin position="154"/>
        <end position="178"/>
    </location>
</feature>
<keyword evidence="4" id="KW-1185">Reference proteome</keyword>
<gene>
    <name evidence="3" type="ORF">G7Y89_g8933</name>
</gene>
<evidence type="ECO:0000313" key="3">
    <source>
        <dbReference type="EMBL" id="KAF4629216.1"/>
    </source>
</evidence>
<dbReference type="EMBL" id="JAAMPI010000705">
    <property type="protein sequence ID" value="KAF4629216.1"/>
    <property type="molecule type" value="Genomic_DNA"/>
</dbReference>
<name>A0A8H4W0K5_9HELO</name>
<protein>
    <recommendedName>
        <fullName evidence="2">2EXR domain-containing protein</fullName>
    </recommendedName>
</protein>
<evidence type="ECO:0000313" key="4">
    <source>
        <dbReference type="Proteomes" id="UP000566819"/>
    </source>
</evidence>
<dbReference type="AlphaFoldDB" id="A0A8H4W0K5"/>
<evidence type="ECO:0000256" key="1">
    <source>
        <dbReference type="SAM" id="MobiDB-lite"/>
    </source>
</evidence>
<organism evidence="3 4">
    <name type="scientific">Cudoniella acicularis</name>
    <dbReference type="NCBI Taxonomy" id="354080"/>
    <lineage>
        <taxon>Eukaryota</taxon>
        <taxon>Fungi</taxon>
        <taxon>Dikarya</taxon>
        <taxon>Ascomycota</taxon>
        <taxon>Pezizomycotina</taxon>
        <taxon>Leotiomycetes</taxon>
        <taxon>Helotiales</taxon>
        <taxon>Tricladiaceae</taxon>
        <taxon>Cudoniella</taxon>
    </lineage>
</organism>
<feature type="region of interest" description="Disordered" evidence="1">
    <location>
        <begin position="86"/>
        <end position="105"/>
    </location>
</feature>
<dbReference type="OrthoDB" id="3473305at2759"/>